<organism evidence="5">
    <name type="scientific">Pedococcus sp. KACC 23699</name>
    <dbReference type="NCBI Taxonomy" id="3149228"/>
    <lineage>
        <taxon>Bacteria</taxon>
        <taxon>Bacillati</taxon>
        <taxon>Actinomycetota</taxon>
        <taxon>Actinomycetes</taxon>
        <taxon>Micrococcales</taxon>
        <taxon>Intrasporangiaceae</taxon>
        <taxon>Pedococcus</taxon>
    </lineage>
</organism>
<keyword evidence="1" id="KW-0378">Hydrolase</keyword>
<gene>
    <name evidence="5" type="ORF">ABEG17_08585</name>
</gene>
<dbReference type="RefSeq" id="WP_406832866.1">
    <property type="nucleotide sequence ID" value="NZ_CP157483.1"/>
</dbReference>
<keyword evidence="3" id="KW-0732">Signal</keyword>
<dbReference type="SMART" id="SM00060">
    <property type="entry name" value="FN3"/>
    <property type="match status" value="3"/>
</dbReference>
<dbReference type="InterPro" id="IPR013783">
    <property type="entry name" value="Ig-like_fold"/>
</dbReference>
<dbReference type="Gene3D" id="2.120.10.30">
    <property type="entry name" value="TolB, C-terminal domain"/>
    <property type="match status" value="1"/>
</dbReference>
<proteinExistence type="predicted"/>
<dbReference type="GO" id="GO:0000272">
    <property type="term" value="P:polysaccharide catabolic process"/>
    <property type="evidence" value="ECO:0007669"/>
    <property type="project" value="UniProtKB-KW"/>
</dbReference>
<name>A0AAU7JYJ3_9MICO</name>
<dbReference type="Gene3D" id="2.60.40.10">
    <property type="entry name" value="Immunoglobulins"/>
    <property type="match status" value="2"/>
</dbReference>
<keyword evidence="1" id="KW-0326">Glycosidase</keyword>
<dbReference type="GO" id="GO:0016798">
    <property type="term" value="F:hydrolase activity, acting on glycosyl bonds"/>
    <property type="evidence" value="ECO:0007669"/>
    <property type="project" value="UniProtKB-KW"/>
</dbReference>
<evidence type="ECO:0000256" key="1">
    <source>
        <dbReference type="ARBA" id="ARBA00023295"/>
    </source>
</evidence>
<protein>
    <recommendedName>
        <fullName evidence="4">Fibronectin type-III domain-containing protein</fullName>
    </recommendedName>
</protein>
<dbReference type="PROSITE" id="PS50853">
    <property type="entry name" value="FN3"/>
    <property type="match status" value="1"/>
</dbReference>
<evidence type="ECO:0000313" key="5">
    <source>
        <dbReference type="EMBL" id="XBO45372.1"/>
    </source>
</evidence>
<dbReference type="EMBL" id="CP157483">
    <property type="protein sequence ID" value="XBO45372.1"/>
    <property type="molecule type" value="Genomic_DNA"/>
</dbReference>
<dbReference type="SUPFAM" id="SSF49265">
    <property type="entry name" value="Fibronectin type III"/>
    <property type="match status" value="1"/>
</dbReference>
<evidence type="ECO:0000259" key="4">
    <source>
        <dbReference type="PROSITE" id="PS50853"/>
    </source>
</evidence>
<evidence type="ECO:0000256" key="3">
    <source>
        <dbReference type="SAM" id="SignalP"/>
    </source>
</evidence>
<evidence type="ECO:0000256" key="2">
    <source>
        <dbReference type="ARBA" id="ARBA00023326"/>
    </source>
</evidence>
<dbReference type="InterPro" id="IPR003961">
    <property type="entry name" value="FN3_dom"/>
</dbReference>
<feature type="chain" id="PRO_5043683513" description="Fibronectin type-III domain-containing protein" evidence="3">
    <location>
        <begin position="21"/>
        <end position="1033"/>
    </location>
</feature>
<keyword evidence="2" id="KW-0624">Polysaccharide degradation</keyword>
<feature type="domain" description="Fibronectin type-III" evidence="4">
    <location>
        <begin position="24"/>
        <end position="121"/>
    </location>
</feature>
<accession>A0AAU7JYJ3</accession>
<sequence length="1033" mass="105155">MLALVMTLGAVVGAATSSSAATTVPEAPTALSATAGVDGVLLSWSRGSTQTGGVPTSYVVHRRATGHDLDVSVATAITSASWNYPDRAVPPGTEATYTVSAHNDAGDSAESAPVTVTVPSWDGPYTPDRVSLTLVWDHAVGGDEAPLSTVAATADTTPSVTQKWDNGVSFSADGWQHALVLPRHVQDGTYAIGQETGQLPLRAMAGSGSCGSPAGGSAPGGTATVSRSADTFDGFYASISVDATFECENGQHLHAQLRWHTPDAARFLSAPALSTVTAAPGATADRSVTVTNSGSVPMVLGSARFVDASLSTAAPLTVVGSTCEGATLAAGATCAVTVRYAAGAASSREGRGVLTIGTAEGDWDLGLVAGQQPARYSGPQALAGSSSPGRITLTWTAPWTIESRLIAGWRVEDVEGSTPVVLQNRSENYLTTTVLKEPAPGAHRLRLVMLISDGREVASEPIPLTVATRWLLTTTSKGVQAYDADGGITNGGTLGGRSTSTSGIATSPTRKALVVGEGPFSGRVQLVDLGGNLLRGLTYDPTFADTDPDVSPDGATIALMRPGYSGATNRPSSLITVPAAGGPLTTVPSSTGLSNPVWTPDGTALIATADSGAGLVRIVPGTGARTSIPGTAGAAAVAVSRTGRVAYALTGWGGSGQVRLTGLTGGTSTLVGTHVGATDLSWDPTGQWLAVTGAPYGEPSVTQLFDLRGSAPVRVRQLPGGDSVSWSVPISAAPTSSVTAPAWTTSTASLGLGATDPDDAPGGLTRECMLDGGAWTPCAATWQRTGLAAGRHTASTRATDPSGQVSAIAQRSWSVDTQAPTITVAALPSTIIGSSLKLAWTVSDRGGSGVGPVSVRYRSASLNTSYGALTYPATWQAFTGASMTTTLSSGRQYCFSARVRDVAGNTSSWSVERCTSVVLDDRALTASSGWTRGTGSAHAYGTYSRATSIGRTLTRTSVQARRIALVATTCSTCGAVDVYHAGVKVGRVSLYSATTSYRRVLWLPLQSTVRSGSVVVKTTSTKQAIVDGIAVLH</sequence>
<keyword evidence="2" id="KW-0119">Carbohydrate metabolism</keyword>
<reference evidence="5" key="1">
    <citation type="submission" date="2024-05" db="EMBL/GenBank/DDBJ databases">
        <authorList>
            <person name="Kim S."/>
            <person name="Heo J."/>
            <person name="Choi H."/>
            <person name="Choi Y."/>
            <person name="Kwon S.-W."/>
            <person name="Kim Y."/>
        </authorList>
    </citation>
    <scope>NUCLEOTIDE SEQUENCE</scope>
    <source>
        <strain evidence="5">KACC 23699</strain>
    </source>
</reference>
<dbReference type="SUPFAM" id="SSF82171">
    <property type="entry name" value="DPP6 N-terminal domain-like"/>
    <property type="match status" value="1"/>
</dbReference>
<dbReference type="InterPro" id="IPR036116">
    <property type="entry name" value="FN3_sf"/>
</dbReference>
<feature type="signal peptide" evidence="3">
    <location>
        <begin position="1"/>
        <end position="20"/>
    </location>
</feature>
<dbReference type="AlphaFoldDB" id="A0AAU7JYJ3"/>
<dbReference type="CDD" id="cd00063">
    <property type="entry name" value="FN3"/>
    <property type="match status" value="1"/>
</dbReference>
<dbReference type="InterPro" id="IPR011042">
    <property type="entry name" value="6-blade_b-propeller_TolB-like"/>
</dbReference>